<protein>
    <submittedName>
        <fullName evidence="1">Uncharacterized protein</fullName>
    </submittedName>
</protein>
<evidence type="ECO:0000313" key="1">
    <source>
        <dbReference type="EMBL" id="KAJ7408943.1"/>
    </source>
</evidence>
<keyword evidence="2" id="KW-1185">Reference proteome</keyword>
<evidence type="ECO:0000313" key="2">
    <source>
        <dbReference type="Proteomes" id="UP001145742"/>
    </source>
</evidence>
<organism evidence="1 2">
    <name type="scientific">Willisornis vidua</name>
    <name type="common">Xingu scale-backed antbird</name>
    <dbReference type="NCBI Taxonomy" id="1566151"/>
    <lineage>
        <taxon>Eukaryota</taxon>
        <taxon>Metazoa</taxon>
        <taxon>Chordata</taxon>
        <taxon>Craniata</taxon>
        <taxon>Vertebrata</taxon>
        <taxon>Euteleostomi</taxon>
        <taxon>Archelosauria</taxon>
        <taxon>Archosauria</taxon>
        <taxon>Dinosauria</taxon>
        <taxon>Saurischia</taxon>
        <taxon>Theropoda</taxon>
        <taxon>Coelurosauria</taxon>
        <taxon>Aves</taxon>
        <taxon>Neognathae</taxon>
        <taxon>Neoaves</taxon>
        <taxon>Telluraves</taxon>
        <taxon>Australaves</taxon>
        <taxon>Passeriformes</taxon>
        <taxon>Thamnophilidae</taxon>
        <taxon>Willisornis</taxon>
    </lineage>
</organism>
<name>A0ABQ9CTE9_9PASS</name>
<sequence length="112" mass="12587">MGYKLWRSLFPLHDGQTQNNPLKPVVVLSILPTMYGINGSIECDFQTVFQAAHSCLFLLLFKRTKVGSLQSSPMEEKNTIVRNLESEVVTGSNIIPQKSYIIVDRTVLDQTS</sequence>
<accession>A0ABQ9CTE9</accession>
<reference evidence="1" key="1">
    <citation type="submission" date="2019-10" db="EMBL/GenBank/DDBJ databases">
        <authorList>
            <person name="Soares A.E.R."/>
            <person name="Aleixo A."/>
            <person name="Schneider P."/>
            <person name="Miyaki C.Y."/>
            <person name="Schneider M.P."/>
            <person name="Mello C."/>
            <person name="Vasconcelos A.T.R."/>
        </authorList>
    </citation>
    <scope>NUCLEOTIDE SEQUENCE</scope>
    <source>
        <tissue evidence="1">Muscle</tissue>
    </source>
</reference>
<gene>
    <name evidence="1" type="ORF">WISP_117600</name>
</gene>
<dbReference type="Proteomes" id="UP001145742">
    <property type="component" value="Unassembled WGS sequence"/>
</dbReference>
<proteinExistence type="predicted"/>
<dbReference type="EMBL" id="WHWB01034508">
    <property type="protein sequence ID" value="KAJ7408943.1"/>
    <property type="molecule type" value="Genomic_DNA"/>
</dbReference>
<comment type="caution">
    <text evidence="1">The sequence shown here is derived from an EMBL/GenBank/DDBJ whole genome shotgun (WGS) entry which is preliminary data.</text>
</comment>